<evidence type="ECO:0000256" key="2">
    <source>
        <dbReference type="PIRSR" id="PIRSR014972-2"/>
    </source>
</evidence>
<gene>
    <name evidence="5" type="ORF">DP130_10425</name>
    <name evidence="4" type="ORF">K234311028_25670</name>
</gene>
<sequence length="127" mass="14052">MAINLKEGISSIVEITVEEKDTAIIHGSGDLEVLATPAMIGLMEKASKICVTPYLEEETTTVGIGIDIKHLKATPLKMKVRSEATLYKVDGKKLFFNVQAWDEKGTIGEGTHVRYIVNSKKFMEKLK</sequence>
<feature type="domain" description="Fluoroacetyl-CoA-specific thioesterase-like" evidence="3">
    <location>
        <begin position="17"/>
        <end position="119"/>
    </location>
</feature>
<evidence type="ECO:0000313" key="7">
    <source>
        <dbReference type="Proteomes" id="UP001321763"/>
    </source>
</evidence>
<keyword evidence="5" id="KW-0012">Acyltransferase</keyword>
<feature type="binding site" evidence="2">
    <location>
        <position position="63"/>
    </location>
    <ligand>
        <name>substrate</name>
    </ligand>
</feature>
<dbReference type="InterPro" id="IPR029069">
    <property type="entry name" value="HotDog_dom_sf"/>
</dbReference>
<evidence type="ECO:0000313" key="4">
    <source>
        <dbReference type="EMBL" id="BDR82321.1"/>
    </source>
</evidence>
<evidence type="ECO:0000313" key="6">
    <source>
        <dbReference type="Proteomes" id="UP000290921"/>
    </source>
</evidence>
<protein>
    <submittedName>
        <fullName evidence="5">Dihydrolipoamide acyltransferase</fullName>
    </submittedName>
</protein>
<feature type="active site" evidence="1">
    <location>
        <position position="70"/>
    </location>
</feature>
<dbReference type="EMBL" id="QMAP01000010">
    <property type="protein sequence ID" value="RXI46550.1"/>
    <property type="molecule type" value="Genomic_DNA"/>
</dbReference>
<dbReference type="GO" id="GO:0016746">
    <property type="term" value="F:acyltransferase activity"/>
    <property type="evidence" value="ECO:0007669"/>
    <property type="project" value="UniProtKB-KW"/>
</dbReference>
<reference evidence="5 6" key="1">
    <citation type="submission" date="2018-06" db="EMBL/GenBank/DDBJ databases">
        <title>Genome conservation of Clostridium tetani.</title>
        <authorList>
            <person name="Bruggemann H."/>
            <person name="Popoff M.R."/>
        </authorList>
    </citation>
    <scope>NUCLEOTIDE SEQUENCE [LARGE SCALE GENOMIC DNA]</scope>
    <source>
        <strain evidence="5 6">2017.061</strain>
    </source>
</reference>
<reference evidence="4 7" key="2">
    <citation type="submission" date="2022-09" db="EMBL/GenBank/DDBJ databases">
        <title>complete genome sequences of Clostridium tetani str. KHSU-234311-028 isolated from soil.</title>
        <authorList>
            <person name="Sekizuka T."/>
            <person name="Shitada C."/>
            <person name="Takahashi M."/>
            <person name="Kuroda M."/>
        </authorList>
    </citation>
    <scope>NUCLEOTIDE SEQUENCE [LARGE SCALE GENOMIC DNA]</scope>
    <source>
        <strain evidence="4 7">KHSU-234311-028</strain>
    </source>
</reference>
<name>A0A4Q0VAU4_CLOTA</name>
<dbReference type="Pfam" id="PF22636">
    <property type="entry name" value="FlK"/>
    <property type="match status" value="1"/>
</dbReference>
<dbReference type="PANTHER" id="PTHR36934">
    <property type="entry name" value="BLR0278 PROTEIN"/>
    <property type="match status" value="1"/>
</dbReference>
<dbReference type="Gene3D" id="3.10.129.10">
    <property type="entry name" value="Hotdog Thioesterase"/>
    <property type="match status" value="1"/>
</dbReference>
<dbReference type="SUPFAM" id="SSF54637">
    <property type="entry name" value="Thioesterase/thiol ester dehydrase-isomerase"/>
    <property type="match status" value="1"/>
</dbReference>
<feature type="binding site" evidence="2">
    <location>
        <position position="114"/>
    </location>
    <ligand>
        <name>substrate</name>
    </ligand>
</feature>
<dbReference type="InterPro" id="IPR054485">
    <property type="entry name" value="FlK-like_dom"/>
</dbReference>
<keyword evidence="5" id="KW-0808">Transferase</keyword>
<dbReference type="PIRSF" id="PIRSF014972">
    <property type="entry name" value="FlK"/>
    <property type="match status" value="1"/>
</dbReference>
<feature type="active site" evidence="1">
    <location>
        <position position="44"/>
    </location>
</feature>
<dbReference type="InterPro" id="IPR025540">
    <property type="entry name" value="FlK"/>
</dbReference>
<evidence type="ECO:0000256" key="1">
    <source>
        <dbReference type="PIRSR" id="PIRSR014972-1"/>
    </source>
</evidence>
<dbReference type="Proteomes" id="UP001321763">
    <property type="component" value="Chromosome"/>
</dbReference>
<dbReference type="PANTHER" id="PTHR36934:SF1">
    <property type="entry name" value="THIOESTERASE DOMAIN-CONTAINING PROTEIN"/>
    <property type="match status" value="1"/>
</dbReference>
<accession>A0A4Q0VAU4</accession>
<dbReference type="EMBL" id="AP026818">
    <property type="protein sequence ID" value="BDR82321.1"/>
    <property type="molecule type" value="Genomic_DNA"/>
</dbReference>
<proteinExistence type="predicted"/>
<organism evidence="5 6">
    <name type="scientific">Clostridium tetani</name>
    <dbReference type="NCBI Taxonomy" id="1513"/>
    <lineage>
        <taxon>Bacteria</taxon>
        <taxon>Bacillati</taxon>
        <taxon>Bacillota</taxon>
        <taxon>Clostridia</taxon>
        <taxon>Eubacteriales</taxon>
        <taxon>Clostridiaceae</taxon>
        <taxon>Clostridium</taxon>
    </lineage>
</organism>
<feature type="active site" evidence="1">
    <location>
        <position position="36"/>
    </location>
</feature>
<dbReference type="AlphaFoldDB" id="A0A4Q0VAU4"/>
<dbReference type="Proteomes" id="UP000290921">
    <property type="component" value="Unassembled WGS sequence"/>
</dbReference>
<feature type="binding site" evidence="2">
    <location>
        <position position="63"/>
    </location>
    <ligand>
        <name>CoA</name>
        <dbReference type="ChEBI" id="CHEBI:57287"/>
    </ligand>
</feature>
<dbReference type="RefSeq" id="WP_115606064.1">
    <property type="nucleotide sequence ID" value="NZ_AP026804.1"/>
</dbReference>
<evidence type="ECO:0000259" key="3">
    <source>
        <dbReference type="Pfam" id="PF22636"/>
    </source>
</evidence>
<evidence type="ECO:0000313" key="5">
    <source>
        <dbReference type="EMBL" id="RXI46550.1"/>
    </source>
</evidence>